<dbReference type="EMBL" id="AMLP01000084">
    <property type="protein sequence ID" value="ELS56476.1"/>
    <property type="molecule type" value="Genomic_DNA"/>
</dbReference>
<evidence type="ECO:0000256" key="3">
    <source>
        <dbReference type="ARBA" id="ARBA00022801"/>
    </source>
</evidence>
<dbReference type="GO" id="GO:0004518">
    <property type="term" value="F:nuclease activity"/>
    <property type="evidence" value="ECO:0007669"/>
    <property type="project" value="UniProtKB-KW"/>
</dbReference>
<evidence type="ECO:0000313" key="7">
    <source>
        <dbReference type="Proteomes" id="UP000011205"/>
    </source>
</evidence>
<keyword evidence="4" id="KW-0460">Magnesium</keyword>
<dbReference type="InterPro" id="IPR029060">
    <property type="entry name" value="PIN-like_dom_sf"/>
</dbReference>
<dbReference type="GO" id="GO:0016787">
    <property type="term" value="F:hydrolase activity"/>
    <property type="evidence" value="ECO:0007669"/>
    <property type="project" value="UniProtKB-KW"/>
</dbReference>
<gene>
    <name evidence="6" type="ORF">STVIR_2574</name>
</gene>
<proteinExistence type="predicted"/>
<dbReference type="SUPFAM" id="SSF88723">
    <property type="entry name" value="PIN domain-like"/>
    <property type="match status" value="1"/>
</dbReference>
<dbReference type="InterPro" id="IPR002716">
    <property type="entry name" value="PIN_dom"/>
</dbReference>
<dbReference type="PATRIC" id="fig|1160705.3.peg.2554"/>
<dbReference type="GO" id="GO:0046872">
    <property type="term" value="F:metal ion binding"/>
    <property type="evidence" value="ECO:0007669"/>
    <property type="project" value="UniProtKB-KW"/>
</dbReference>
<accession>L8PFZ1</accession>
<protein>
    <submittedName>
        <fullName evidence="6">Putative PilT protein domain protein</fullName>
    </submittedName>
</protein>
<evidence type="ECO:0000256" key="1">
    <source>
        <dbReference type="ARBA" id="ARBA00022722"/>
    </source>
</evidence>
<feature type="domain" description="PIN" evidence="5">
    <location>
        <begin position="28"/>
        <end position="126"/>
    </location>
</feature>
<evidence type="ECO:0000256" key="2">
    <source>
        <dbReference type="ARBA" id="ARBA00022723"/>
    </source>
</evidence>
<dbReference type="Proteomes" id="UP000011205">
    <property type="component" value="Unassembled WGS sequence"/>
</dbReference>
<evidence type="ECO:0000259" key="5">
    <source>
        <dbReference type="Pfam" id="PF01850"/>
    </source>
</evidence>
<dbReference type="Pfam" id="PF01850">
    <property type="entry name" value="PIN"/>
    <property type="match status" value="1"/>
</dbReference>
<keyword evidence="3" id="KW-0378">Hydrolase</keyword>
<dbReference type="Gene3D" id="3.40.50.1010">
    <property type="entry name" value="5'-nuclease"/>
    <property type="match status" value="1"/>
</dbReference>
<dbReference type="AlphaFoldDB" id="L8PFZ1"/>
<comment type="caution">
    <text evidence="6">The sequence shown here is derived from an EMBL/GenBank/DDBJ whole genome shotgun (WGS) entry which is preliminary data.</text>
</comment>
<keyword evidence="2" id="KW-0479">Metal-binding</keyword>
<keyword evidence="1" id="KW-0540">Nuclease</keyword>
<sequence>MTLPQPPAGGTPISLRSPAVPGGTLVLDSEGLAKAVLRDRTVTAWLALARADDLRVITSAATLVEVVHPRINRPALEWTLSRLVVEPVTEPIARHAAALLADAGLHGHKYAIDAMLSATALAAPGPVTVLTSDPEDITALCGGRATVIKV</sequence>
<reference evidence="6 7" key="1">
    <citation type="journal article" date="2013" name="Genome Announc.">
        <title>Draft Genome Sequence of Streptomyces viridochromogenes Strain Tu57, Producer of Avilamycin.</title>
        <authorList>
            <person name="Gruning B.A."/>
            <person name="Erxleben A."/>
            <person name="Hahnlein A."/>
            <person name="Gunther S."/>
        </authorList>
    </citation>
    <scope>NUCLEOTIDE SEQUENCE [LARGE SCALE GENOMIC DNA]</scope>
    <source>
        <strain evidence="6 7">Tue57</strain>
    </source>
</reference>
<evidence type="ECO:0000256" key="4">
    <source>
        <dbReference type="ARBA" id="ARBA00022842"/>
    </source>
</evidence>
<evidence type="ECO:0000313" key="6">
    <source>
        <dbReference type="EMBL" id="ELS56476.1"/>
    </source>
</evidence>
<name>L8PFZ1_STRVR</name>
<organism evidence="6 7">
    <name type="scientific">Streptomyces viridochromogenes Tue57</name>
    <dbReference type="NCBI Taxonomy" id="1160705"/>
    <lineage>
        <taxon>Bacteria</taxon>
        <taxon>Bacillati</taxon>
        <taxon>Actinomycetota</taxon>
        <taxon>Actinomycetes</taxon>
        <taxon>Kitasatosporales</taxon>
        <taxon>Streptomycetaceae</taxon>
        <taxon>Streptomyces</taxon>
    </lineage>
</organism>